<evidence type="ECO:0000313" key="6">
    <source>
        <dbReference type="EMBL" id="KDN39698.1"/>
    </source>
</evidence>
<feature type="region of interest" description="Disordered" evidence="5">
    <location>
        <begin position="289"/>
        <end position="311"/>
    </location>
</feature>
<dbReference type="Proteomes" id="UP000027361">
    <property type="component" value="Unassembled WGS sequence"/>
</dbReference>
<keyword evidence="2" id="KW-0521">NADP</keyword>
<organism evidence="6 7">
    <name type="scientific">Tilletiaria anomala (strain ATCC 24038 / CBS 436.72 / UBC 951)</name>
    <dbReference type="NCBI Taxonomy" id="1037660"/>
    <lineage>
        <taxon>Eukaryota</taxon>
        <taxon>Fungi</taxon>
        <taxon>Dikarya</taxon>
        <taxon>Basidiomycota</taxon>
        <taxon>Ustilaginomycotina</taxon>
        <taxon>Exobasidiomycetes</taxon>
        <taxon>Georgefischeriales</taxon>
        <taxon>Tilletiariaceae</taxon>
        <taxon>Tilletiaria</taxon>
    </lineage>
</organism>
<evidence type="ECO:0000256" key="1">
    <source>
        <dbReference type="ARBA" id="ARBA00006484"/>
    </source>
</evidence>
<gene>
    <name evidence="6" type="ORF">K437DRAFT_9390</name>
</gene>
<dbReference type="PRINTS" id="PR00080">
    <property type="entry name" value="SDRFAMILY"/>
</dbReference>
<comment type="similarity">
    <text evidence="1 4">Belongs to the short-chain dehydrogenases/reductases (SDR) family.</text>
</comment>
<evidence type="ECO:0000313" key="7">
    <source>
        <dbReference type="Proteomes" id="UP000027361"/>
    </source>
</evidence>
<evidence type="ECO:0000256" key="5">
    <source>
        <dbReference type="SAM" id="MobiDB-lite"/>
    </source>
</evidence>
<dbReference type="RefSeq" id="XP_013241117.1">
    <property type="nucleotide sequence ID" value="XM_013385663.1"/>
</dbReference>
<dbReference type="FunFam" id="3.40.50.720:FF:000084">
    <property type="entry name" value="Short-chain dehydrogenase reductase"/>
    <property type="match status" value="1"/>
</dbReference>
<dbReference type="PRINTS" id="PR00081">
    <property type="entry name" value="GDHRDH"/>
</dbReference>
<dbReference type="GeneID" id="25267954"/>
<dbReference type="OrthoDB" id="2898618at2759"/>
<evidence type="ECO:0000256" key="4">
    <source>
        <dbReference type="RuleBase" id="RU000363"/>
    </source>
</evidence>
<dbReference type="InterPro" id="IPR002347">
    <property type="entry name" value="SDR_fam"/>
</dbReference>
<dbReference type="PANTHER" id="PTHR43618">
    <property type="entry name" value="7-ALPHA-HYDROXYSTEROID DEHYDROGENASE"/>
    <property type="match status" value="1"/>
</dbReference>
<dbReference type="GO" id="GO:0016491">
    <property type="term" value="F:oxidoreductase activity"/>
    <property type="evidence" value="ECO:0007669"/>
    <property type="project" value="UniProtKB-KW"/>
</dbReference>
<dbReference type="InterPro" id="IPR052178">
    <property type="entry name" value="Sec_Metab_Biosynth_SDR"/>
</dbReference>
<dbReference type="InterPro" id="IPR036291">
    <property type="entry name" value="NAD(P)-bd_dom_sf"/>
</dbReference>
<dbReference type="PANTHER" id="PTHR43618:SF8">
    <property type="entry name" value="7ALPHA-HYDROXYSTEROID DEHYDROGENASE"/>
    <property type="match status" value="1"/>
</dbReference>
<dbReference type="Gene3D" id="3.40.50.720">
    <property type="entry name" value="NAD(P)-binding Rossmann-like Domain"/>
    <property type="match status" value="1"/>
</dbReference>
<evidence type="ECO:0000256" key="3">
    <source>
        <dbReference type="ARBA" id="ARBA00023002"/>
    </source>
</evidence>
<name>A0A066VHB4_TILAU</name>
<dbReference type="Pfam" id="PF00106">
    <property type="entry name" value="adh_short"/>
    <property type="match status" value="1"/>
</dbReference>
<dbReference type="HOGENOM" id="CLU_010194_1_1_1"/>
<comment type="caution">
    <text evidence="6">The sequence shown here is derived from an EMBL/GenBank/DDBJ whole genome shotgun (WGS) entry which is preliminary data.</text>
</comment>
<sequence length="311" mass="32088">MAALRSFPPSAAKSEVSSVPFLGARALFSLNGKVALVTGGGTGIGSFLAKAFVENGAKVFIASRKMSNLTATADALNAIVPNSCQAISGDVSSKSGCDALAVELKKQTDRLDILVNNSGFAYGGVGIDNVPEQGWDRTFYLNVKALFYLTVALLPLLEKGKTDTNTASVINISSVYSFFPSAFQPTVPGGGATWSYGPSKAAAAQLTKMMAASLMKRHVTVNAILPGYVATPMTKHAPGDILSKAHPSGRMSSAVDMAGIAVLYASPAGAHITGTLTVVDGGMTLQQPDAAGKDVGDSFRPKRDANGTPKL</sequence>
<dbReference type="InParanoid" id="A0A066VHB4"/>
<dbReference type="AlphaFoldDB" id="A0A066VHB4"/>
<keyword evidence="3" id="KW-0560">Oxidoreductase</keyword>
<dbReference type="STRING" id="1037660.A0A066VHB4"/>
<dbReference type="EMBL" id="JMSN01000101">
    <property type="protein sequence ID" value="KDN39698.1"/>
    <property type="molecule type" value="Genomic_DNA"/>
</dbReference>
<dbReference type="SUPFAM" id="SSF51735">
    <property type="entry name" value="NAD(P)-binding Rossmann-fold domains"/>
    <property type="match status" value="1"/>
</dbReference>
<keyword evidence="7" id="KW-1185">Reference proteome</keyword>
<feature type="compositionally biased region" description="Basic and acidic residues" evidence="5">
    <location>
        <begin position="291"/>
        <end position="305"/>
    </location>
</feature>
<protein>
    <submittedName>
        <fullName evidence="6">Putative NADPH-dependent beta-ketoacyl reductase</fullName>
    </submittedName>
</protein>
<evidence type="ECO:0000256" key="2">
    <source>
        <dbReference type="ARBA" id="ARBA00022857"/>
    </source>
</evidence>
<reference evidence="6 7" key="1">
    <citation type="submission" date="2014-05" db="EMBL/GenBank/DDBJ databases">
        <title>Draft genome sequence of a rare smut relative, Tilletiaria anomala UBC 951.</title>
        <authorList>
            <consortium name="DOE Joint Genome Institute"/>
            <person name="Toome M."/>
            <person name="Kuo A."/>
            <person name="Henrissat B."/>
            <person name="Lipzen A."/>
            <person name="Tritt A."/>
            <person name="Yoshinaga Y."/>
            <person name="Zane M."/>
            <person name="Barry K."/>
            <person name="Grigoriev I.V."/>
            <person name="Spatafora J.W."/>
            <person name="Aimea M.C."/>
        </authorList>
    </citation>
    <scope>NUCLEOTIDE SEQUENCE [LARGE SCALE GENOMIC DNA]</scope>
    <source>
        <strain evidence="6 7">UBC 951</strain>
    </source>
</reference>
<accession>A0A066VHB4</accession>
<dbReference type="OMA" id="PMNTHPQ"/>
<proteinExistence type="inferred from homology"/>